<keyword evidence="9" id="KW-0472">Membrane</keyword>
<feature type="compositionally biased region" description="Pro residues" evidence="10">
    <location>
        <begin position="445"/>
        <end position="467"/>
    </location>
</feature>
<evidence type="ECO:0000256" key="6">
    <source>
        <dbReference type="ARBA" id="ARBA00022692"/>
    </source>
</evidence>
<dbReference type="RefSeq" id="WP_341372445.1">
    <property type="nucleotide sequence ID" value="NZ_JBBUTF010000002.1"/>
</dbReference>
<evidence type="ECO:0000256" key="7">
    <source>
        <dbReference type="ARBA" id="ARBA00022927"/>
    </source>
</evidence>
<sequence>MSLLVITLPTRPPLADAAQADEPPAAWTHVHSEDGRTALHHGRLEAAHLPRCDQVVAVLPPERLSWHALTLPKAPAARLREALLGLLEEQLLDEAEAVHLALPPRAQAGQTVWVAVTARRWLQRQLAVLAQSGIHVDRVVPAWAPRGAGLADAPTVVHLHAREGDAPGAAWLVASETEGVSLLPLAGSLARARLTHWQQDGCRISASPAAATIAERWLGQPVAVETEAELALAAAAGDWNLLQFDLAPSHRGLRRLAALWKRWRSPVWRPVRLGLGVLVVVQLLGLNVWAWHQRQTLQQLRDGQEALLRATHPQVRVVRDAALQMHRETATLRDQAGVPGEQDLETLLAAASQAWPEGQAPAAQLRYDGQSLTLNTPAMPPEAIETLRQRLQARGWKLATEGTQLTLQRQGPDAAPTDAAAAAATAAPGPSGLAPAPSDTVQPAAMPPAGPSPGTLPPTTPPNGVPR</sequence>
<gene>
    <name evidence="13" type="primary">gspL</name>
    <name evidence="13" type="ORF">AACH11_01630</name>
</gene>
<feature type="domain" description="GspL cytoplasmic actin-ATPase-like" evidence="11">
    <location>
        <begin position="32"/>
        <end position="141"/>
    </location>
</feature>
<evidence type="ECO:0000256" key="8">
    <source>
        <dbReference type="ARBA" id="ARBA00022989"/>
    </source>
</evidence>
<comment type="caution">
    <text evidence="13">The sequence shown here is derived from an EMBL/GenBank/DDBJ whole genome shotgun (WGS) entry which is preliminary data.</text>
</comment>
<evidence type="ECO:0000259" key="12">
    <source>
        <dbReference type="Pfam" id="PF12693"/>
    </source>
</evidence>
<feature type="region of interest" description="Disordered" evidence="10">
    <location>
        <begin position="402"/>
        <end position="467"/>
    </location>
</feature>
<keyword evidence="7" id="KW-0653">Protein transport</keyword>
<dbReference type="InterPro" id="IPR007812">
    <property type="entry name" value="T2SS_protein-GspL"/>
</dbReference>
<keyword evidence="4" id="KW-1003">Cell membrane</keyword>
<comment type="subcellular location">
    <subcellularLocation>
        <location evidence="1">Cell inner membrane</location>
        <topology evidence="1">Single-pass membrane protein</topology>
    </subcellularLocation>
</comment>
<protein>
    <submittedName>
        <fullName evidence="13">Type II secretion system protein GspL</fullName>
    </submittedName>
</protein>
<keyword evidence="6" id="KW-0812">Transmembrane</keyword>
<dbReference type="SUPFAM" id="SSF53067">
    <property type="entry name" value="Actin-like ATPase domain"/>
    <property type="match status" value="1"/>
</dbReference>
<evidence type="ECO:0000313" key="13">
    <source>
        <dbReference type="EMBL" id="MEK8024666.1"/>
    </source>
</evidence>
<evidence type="ECO:0000256" key="5">
    <source>
        <dbReference type="ARBA" id="ARBA00022519"/>
    </source>
</evidence>
<dbReference type="InterPro" id="IPR043129">
    <property type="entry name" value="ATPase_NBD"/>
</dbReference>
<feature type="domain" description="GspL periplasmic" evidence="12">
    <location>
        <begin position="267"/>
        <end position="400"/>
    </location>
</feature>
<dbReference type="EMBL" id="JBBUTF010000002">
    <property type="protein sequence ID" value="MEK8024666.1"/>
    <property type="molecule type" value="Genomic_DNA"/>
</dbReference>
<keyword evidence="3" id="KW-0813">Transport</keyword>
<dbReference type="NCBIfam" id="TIGR01709">
    <property type="entry name" value="typeII_sec_gspL"/>
    <property type="match status" value="1"/>
</dbReference>
<evidence type="ECO:0000256" key="1">
    <source>
        <dbReference type="ARBA" id="ARBA00004377"/>
    </source>
</evidence>
<reference evidence="13 14" key="1">
    <citation type="submission" date="2024-04" db="EMBL/GenBank/DDBJ databases">
        <title>Novel species of the genus Ideonella isolated from streams.</title>
        <authorList>
            <person name="Lu H."/>
        </authorList>
    </citation>
    <scope>NUCLEOTIDE SEQUENCE [LARGE SCALE GENOMIC DNA]</scope>
    <source>
        <strain evidence="13 14">BYS139W</strain>
    </source>
</reference>
<keyword evidence="8" id="KW-1133">Transmembrane helix</keyword>
<evidence type="ECO:0000259" key="11">
    <source>
        <dbReference type="Pfam" id="PF05134"/>
    </source>
</evidence>
<accession>A0ABU9B4P5</accession>
<dbReference type="Pfam" id="PF05134">
    <property type="entry name" value="T2SSL"/>
    <property type="match status" value="1"/>
</dbReference>
<evidence type="ECO:0000256" key="10">
    <source>
        <dbReference type="SAM" id="MobiDB-lite"/>
    </source>
</evidence>
<dbReference type="Pfam" id="PF12693">
    <property type="entry name" value="GspL_C"/>
    <property type="match status" value="1"/>
</dbReference>
<evidence type="ECO:0000256" key="9">
    <source>
        <dbReference type="ARBA" id="ARBA00023136"/>
    </source>
</evidence>
<keyword evidence="5" id="KW-0997">Cell inner membrane</keyword>
<proteinExistence type="inferred from homology"/>
<evidence type="ECO:0000256" key="2">
    <source>
        <dbReference type="ARBA" id="ARBA00005318"/>
    </source>
</evidence>
<comment type="similarity">
    <text evidence="2">Belongs to the GSP L family.</text>
</comment>
<organism evidence="13 14">
    <name type="scientific">Pseudaquabacterium rugosum</name>
    <dbReference type="NCBI Taxonomy" id="2984194"/>
    <lineage>
        <taxon>Bacteria</taxon>
        <taxon>Pseudomonadati</taxon>
        <taxon>Pseudomonadota</taxon>
        <taxon>Betaproteobacteria</taxon>
        <taxon>Burkholderiales</taxon>
        <taxon>Sphaerotilaceae</taxon>
        <taxon>Pseudaquabacterium</taxon>
    </lineage>
</organism>
<dbReference type="Proteomes" id="UP001368500">
    <property type="component" value="Unassembled WGS sequence"/>
</dbReference>
<dbReference type="InterPro" id="IPR025691">
    <property type="entry name" value="GspL_pp_dom"/>
</dbReference>
<evidence type="ECO:0000256" key="3">
    <source>
        <dbReference type="ARBA" id="ARBA00022448"/>
    </source>
</evidence>
<evidence type="ECO:0000313" key="14">
    <source>
        <dbReference type="Proteomes" id="UP001368500"/>
    </source>
</evidence>
<keyword evidence="14" id="KW-1185">Reference proteome</keyword>
<evidence type="ECO:0000256" key="4">
    <source>
        <dbReference type="ARBA" id="ARBA00022475"/>
    </source>
</evidence>
<feature type="compositionally biased region" description="Low complexity" evidence="10">
    <location>
        <begin position="412"/>
        <end position="438"/>
    </location>
</feature>
<dbReference type="InterPro" id="IPR024230">
    <property type="entry name" value="GspL_cyto_dom"/>
</dbReference>
<name>A0ABU9B4P5_9BURK</name>
<dbReference type="Gene3D" id="3.30.420.380">
    <property type="match status" value="1"/>
</dbReference>